<keyword evidence="3" id="KW-1185">Reference proteome</keyword>
<dbReference type="EMBL" id="WJBH02000004">
    <property type="protein sequence ID" value="KAI9559836.1"/>
    <property type="molecule type" value="Genomic_DNA"/>
</dbReference>
<evidence type="ECO:0000313" key="3">
    <source>
        <dbReference type="Proteomes" id="UP000820818"/>
    </source>
</evidence>
<proteinExistence type="predicted"/>
<feature type="chain" id="PRO_5042219008" evidence="1">
    <location>
        <begin position="19"/>
        <end position="380"/>
    </location>
</feature>
<evidence type="ECO:0000313" key="2">
    <source>
        <dbReference type="EMBL" id="KAI9559836.1"/>
    </source>
</evidence>
<name>A0AAD5KST2_9CRUS</name>
<dbReference type="PANTHER" id="PTHR37398">
    <property type="entry name" value="ENDO-BETA-1,4-MANNANASE"/>
    <property type="match status" value="1"/>
</dbReference>
<dbReference type="AlphaFoldDB" id="A0AAD5KST2"/>
<feature type="signal peptide" evidence="1">
    <location>
        <begin position="1"/>
        <end position="18"/>
    </location>
</feature>
<dbReference type="Proteomes" id="UP000820818">
    <property type="component" value="Linkage Group LG4"/>
</dbReference>
<sequence length="380" mass="42089">MFKLATLLLCCWVSLSAGRLTVSGRDFYYNGQKVFLSGVNIAWNSYGYDFGNGQYAANSKSTLESWLTSIDANGGNSVRMWLHVDGANTPAFDSNGYVTGPDNTGTMISDMRSFLDFAQSKNLMVVFVLWNGAVRPQEKALNLLYDESKLQTYIDNALKPMVTDLGNHPALAAWEIMNEPEGLVLNNQYDSNACLDTTPLKDTGAGFANTNVPMQNILKFVNWQADAIKQVNSACLVTVGSWSEHAQTDSKAQSRNYYKDSCLTGAGNRNSGKLDFYQMHTYSNKDGQGNQYWNPDAPFKVTGSSYGLDKPLVVGEFASVCSERNDIGDMFQYVYDNGYQGAWSWHYLEQGECTDSQEAQNFGMIRIKDQNGNGAVTFPL</sequence>
<gene>
    <name evidence="2" type="ORF">GHT06_013843</name>
</gene>
<dbReference type="SUPFAM" id="SSF51445">
    <property type="entry name" value="(Trans)glycosidases"/>
    <property type="match status" value="1"/>
</dbReference>
<accession>A0AAD5KST2</accession>
<dbReference type="InterPro" id="IPR017853">
    <property type="entry name" value="GH"/>
</dbReference>
<reference evidence="2 3" key="1">
    <citation type="submission" date="2022-05" db="EMBL/GenBank/DDBJ databases">
        <title>A multi-omics perspective on studying reproductive biology in Daphnia sinensis.</title>
        <authorList>
            <person name="Jia J."/>
        </authorList>
    </citation>
    <scope>NUCLEOTIDE SEQUENCE [LARGE SCALE GENOMIC DNA]</scope>
    <source>
        <strain evidence="2 3">WSL</strain>
    </source>
</reference>
<comment type="caution">
    <text evidence="2">The sequence shown here is derived from an EMBL/GenBank/DDBJ whole genome shotgun (WGS) entry which is preliminary data.</text>
</comment>
<protein>
    <submittedName>
        <fullName evidence="2">Endo-beta-1</fullName>
    </submittedName>
</protein>
<dbReference type="PANTHER" id="PTHR37398:SF3">
    <property type="entry name" value="GLYCOSIDE HYDROLASE FAMILY 5 DOMAIN-CONTAINING PROTEIN"/>
    <property type="match status" value="1"/>
</dbReference>
<evidence type="ECO:0000256" key="1">
    <source>
        <dbReference type="SAM" id="SignalP"/>
    </source>
</evidence>
<organism evidence="2 3">
    <name type="scientific">Daphnia sinensis</name>
    <dbReference type="NCBI Taxonomy" id="1820382"/>
    <lineage>
        <taxon>Eukaryota</taxon>
        <taxon>Metazoa</taxon>
        <taxon>Ecdysozoa</taxon>
        <taxon>Arthropoda</taxon>
        <taxon>Crustacea</taxon>
        <taxon>Branchiopoda</taxon>
        <taxon>Diplostraca</taxon>
        <taxon>Cladocera</taxon>
        <taxon>Anomopoda</taxon>
        <taxon>Daphniidae</taxon>
        <taxon>Daphnia</taxon>
        <taxon>Daphnia similis group</taxon>
    </lineage>
</organism>
<keyword evidence="1" id="KW-0732">Signal</keyword>
<dbReference type="Gene3D" id="3.20.20.80">
    <property type="entry name" value="Glycosidases"/>
    <property type="match status" value="1"/>
</dbReference>